<dbReference type="SUPFAM" id="SSF52540">
    <property type="entry name" value="P-loop containing nucleoside triphosphate hydrolases"/>
    <property type="match status" value="1"/>
</dbReference>
<dbReference type="Gene3D" id="3.40.50.300">
    <property type="entry name" value="P-loop containing nucleotide triphosphate hydrolases"/>
    <property type="match status" value="2"/>
</dbReference>
<gene>
    <name evidence="7" type="ORF">THAR02_09455</name>
</gene>
<organism evidence="7 8">
    <name type="scientific">Trichoderma harzianum</name>
    <name type="common">Hypocrea lixii</name>
    <dbReference type="NCBI Taxonomy" id="5544"/>
    <lineage>
        <taxon>Eukaryota</taxon>
        <taxon>Fungi</taxon>
        <taxon>Dikarya</taxon>
        <taxon>Ascomycota</taxon>
        <taxon>Pezizomycotina</taxon>
        <taxon>Sordariomycetes</taxon>
        <taxon>Hypocreomycetidae</taxon>
        <taxon>Hypocreales</taxon>
        <taxon>Hypocreaceae</taxon>
        <taxon>Trichoderma</taxon>
    </lineage>
</organism>
<dbReference type="PANTHER" id="PTHR43788:SF8">
    <property type="entry name" value="DNA-BINDING PROTEIN SMUBP-2"/>
    <property type="match status" value="1"/>
</dbReference>
<dbReference type="GO" id="GO:0016787">
    <property type="term" value="F:hydrolase activity"/>
    <property type="evidence" value="ECO:0007669"/>
    <property type="project" value="UniProtKB-KW"/>
</dbReference>
<accession>A0A0F9X182</accession>
<keyword evidence="3" id="KW-0347">Helicase</keyword>
<evidence type="ECO:0000256" key="5">
    <source>
        <dbReference type="SAM" id="MobiDB-lite"/>
    </source>
</evidence>
<dbReference type="EMBL" id="JOKZ01000419">
    <property type="protein sequence ID" value="KKO98444.1"/>
    <property type="molecule type" value="Genomic_DNA"/>
</dbReference>
<keyword evidence="4" id="KW-0067">ATP-binding</keyword>
<dbReference type="PANTHER" id="PTHR43788">
    <property type="entry name" value="DNA2/NAM7 HELICASE FAMILY MEMBER"/>
    <property type="match status" value="1"/>
</dbReference>
<dbReference type="Pfam" id="PF13087">
    <property type="entry name" value="AAA_12"/>
    <property type="match status" value="1"/>
</dbReference>
<evidence type="ECO:0000256" key="2">
    <source>
        <dbReference type="ARBA" id="ARBA00022801"/>
    </source>
</evidence>
<dbReference type="InterPro" id="IPR027417">
    <property type="entry name" value="P-loop_NTPase"/>
</dbReference>
<dbReference type="AlphaFoldDB" id="A0A0F9X182"/>
<evidence type="ECO:0000313" key="7">
    <source>
        <dbReference type="EMBL" id="KKO98444.1"/>
    </source>
</evidence>
<keyword evidence="2" id="KW-0378">Hydrolase</keyword>
<dbReference type="InterPro" id="IPR050534">
    <property type="entry name" value="Coronavir_polyprotein_1ab"/>
</dbReference>
<dbReference type="GO" id="GO:0043139">
    <property type="term" value="F:5'-3' DNA helicase activity"/>
    <property type="evidence" value="ECO:0007669"/>
    <property type="project" value="TreeGrafter"/>
</dbReference>
<feature type="compositionally biased region" description="Polar residues" evidence="5">
    <location>
        <begin position="30"/>
        <end position="43"/>
    </location>
</feature>
<comment type="caution">
    <text evidence="7">The sequence shown here is derived from an EMBL/GenBank/DDBJ whole genome shotgun (WGS) entry which is preliminary data.</text>
</comment>
<evidence type="ECO:0000313" key="8">
    <source>
        <dbReference type="Proteomes" id="UP000034112"/>
    </source>
</evidence>
<dbReference type="InterPro" id="IPR041679">
    <property type="entry name" value="DNA2/NAM7-like_C"/>
</dbReference>
<sequence length="1063" mass="117851">MSSSSHIRGCSRSSSSSEEDAPGDSDSDSHSFNSEGADATQQLPAPAEVTNPSLEWHAWCALIIDDGFLGGKELGLPTDIRSQLMVHRVLSRPAWLAFTIEFPHASGGEEEGFGTFYFRRCQKPMPSLSYRIDVKFPLGKLAHAVKPIEPALVRSLPEGGSKFSVLEIDVKDGPDPLVIGFGMPFDNPGHPSDGWINDSQPIAGNHTLRDALSQRTFRFVAKGSPFKAQWRFKDDNDHLAAMTQSQVQDFVWLHAAAAGIYKIKLRASFVSTSGSPSSYIDDFYVVVRLKEFPSRYDAALRCLLKSDTLCLHIHDPAVRAPVDRQRPAKWPARVVHDSTIINALVHQGIADENAVYNMSHEPHLILAVRRPKEIECRPNFNVKVVGNKGKRDYSVSLNFLADSKPCQRKVEAVLQFHPDANPTPQGQGGLQLFGARSIESPTSSDIRLKMKLHRDLLRGYGFFETLRENAEAQPPMQLAQGRSLPAVNLLPASQHIVDALMEDVLPRDRKRFCTYLSRVPLGFGLITGEPGFGKTTVLSVATLGMSIALGPIYACAATDVAADNFAEHLNQISEKFTSRLNEAKALGESPARRILIVRGYDIDDEVAAFHKLLENPRIGDKAAPPYTFALKPKWRLHLSLAFWLLVALRSPAVRPFHGDDPMGIHSLQSYLDDQPNLKRLRNVATGVIGYQEYKNGHTVDAERIRFIMLQKILRCTNILCTNISLSCQGPYDFWKSLAKGIAVDEANNVGRPDLYSVWGNTLLPCLLCGDDKQLEPLVVSFGQKDKKGHSVNRLEEDGKLSALLFFKGNRWPVFRLRTQLRMASGLFALCHEVVKGMPTKFLYGPDCDISLDRHACGRELEAFLQKRFPELAPPPDDMLTEAFINCTGSKFYFSRVTGSGWNPAQSRHALHFVRDLVTQTKIAPADVFIITPHKANVDFIEGERQKLEYSAISSMAPAATADDFQGRQGNIIILVTATTKTSKPGYVSDIHYLCVMLSRHISGLVIFSDHSLPKASDVCNMQNDEAEADKPPMKRMLSILMRKKRVATLPAPTLSNSITSNVS</sequence>
<dbReference type="Proteomes" id="UP000034112">
    <property type="component" value="Unassembled WGS sequence"/>
</dbReference>
<protein>
    <recommendedName>
        <fullName evidence="6">DNA2/NAM7 helicase-like C-terminal domain-containing protein</fullName>
    </recommendedName>
</protein>
<feature type="region of interest" description="Disordered" evidence="5">
    <location>
        <begin position="1"/>
        <end position="43"/>
    </location>
</feature>
<dbReference type="GO" id="GO:0005524">
    <property type="term" value="F:ATP binding"/>
    <property type="evidence" value="ECO:0007669"/>
    <property type="project" value="UniProtKB-KW"/>
</dbReference>
<evidence type="ECO:0000256" key="4">
    <source>
        <dbReference type="ARBA" id="ARBA00022840"/>
    </source>
</evidence>
<proteinExistence type="predicted"/>
<feature type="compositionally biased region" description="Low complexity" evidence="5">
    <location>
        <begin position="1"/>
        <end position="16"/>
    </location>
</feature>
<reference evidence="8" key="1">
    <citation type="journal article" date="2015" name="Genome Announc.">
        <title>Draft whole-genome sequence of the biocontrol agent Trichoderma harzianum T6776.</title>
        <authorList>
            <person name="Baroncelli R."/>
            <person name="Piaggeschi G."/>
            <person name="Fiorini L."/>
            <person name="Bertolini E."/>
            <person name="Zapparata A."/>
            <person name="Pe M.E."/>
            <person name="Sarrocco S."/>
            <person name="Vannacci G."/>
        </authorList>
    </citation>
    <scope>NUCLEOTIDE SEQUENCE [LARGE SCALE GENOMIC DNA]</scope>
    <source>
        <strain evidence="8">T6776</strain>
    </source>
</reference>
<feature type="compositionally biased region" description="Acidic residues" evidence="5">
    <location>
        <begin position="17"/>
        <end position="26"/>
    </location>
</feature>
<dbReference type="OrthoDB" id="4898452at2759"/>
<dbReference type="OMA" id="ANMNRAD"/>
<keyword evidence="1" id="KW-0547">Nucleotide-binding</keyword>
<evidence type="ECO:0000259" key="6">
    <source>
        <dbReference type="Pfam" id="PF13087"/>
    </source>
</evidence>
<feature type="domain" description="DNA2/NAM7 helicase-like C-terminal" evidence="6">
    <location>
        <begin position="879"/>
        <end position="1010"/>
    </location>
</feature>
<name>A0A0F9X182_TRIHA</name>
<evidence type="ECO:0000256" key="1">
    <source>
        <dbReference type="ARBA" id="ARBA00022741"/>
    </source>
</evidence>
<evidence type="ECO:0000256" key="3">
    <source>
        <dbReference type="ARBA" id="ARBA00022806"/>
    </source>
</evidence>